<keyword evidence="2" id="KW-1185">Reference proteome</keyword>
<accession>A0A843UCW8</accession>
<gene>
    <name evidence="1" type="ORF">Taro_013862</name>
</gene>
<dbReference type="AlphaFoldDB" id="A0A843UCW8"/>
<protein>
    <submittedName>
        <fullName evidence="1">Uncharacterized protein</fullName>
    </submittedName>
</protein>
<name>A0A843UCW8_COLES</name>
<comment type="caution">
    <text evidence="1">The sequence shown here is derived from an EMBL/GenBank/DDBJ whole genome shotgun (WGS) entry which is preliminary data.</text>
</comment>
<organism evidence="1 2">
    <name type="scientific">Colocasia esculenta</name>
    <name type="common">Wild taro</name>
    <name type="synonym">Arum esculentum</name>
    <dbReference type="NCBI Taxonomy" id="4460"/>
    <lineage>
        <taxon>Eukaryota</taxon>
        <taxon>Viridiplantae</taxon>
        <taxon>Streptophyta</taxon>
        <taxon>Embryophyta</taxon>
        <taxon>Tracheophyta</taxon>
        <taxon>Spermatophyta</taxon>
        <taxon>Magnoliopsida</taxon>
        <taxon>Liliopsida</taxon>
        <taxon>Araceae</taxon>
        <taxon>Aroideae</taxon>
        <taxon>Colocasieae</taxon>
        <taxon>Colocasia</taxon>
    </lineage>
</organism>
<evidence type="ECO:0000313" key="1">
    <source>
        <dbReference type="EMBL" id="MQL81408.1"/>
    </source>
</evidence>
<dbReference type="EMBL" id="NMUH01000565">
    <property type="protein sequence ID" value="MQL81408.1"/>
    <property type="molecule type" value="Genomic_DNA"/>
</dbReference>
<sequence>MHGNASDALALVVLCERERQLDLTSVATRLRGSCCAVLSRLDTGVMNQQSVLCSGIVLSDSCFATDCGSCVCDSLVEVLLVEVCPGVGTVEAVCSLLPRSLEFLLLWLIRGWRPDLRGLWWGSGSSGRYTSGWAVSKDEDPLPVVDLKRAFD</sequence>
<reference evidence="1" key="1">
    <citation type="submission" date="2017-07" db="EMBL/GenBank/DDBJ databases">
        <title>Taro Niue Genome Assembly and Annotation.</title>
        <authorList>
            <person name="Atibalentja N."/>
            <person name="Keating K."/>
            <person name="Fields C.J."/>
        </authorList>
    </citation>
    <scope>NUCLEOTIDE SEQUENCE</scope>
    <source>
        <strain evidence="1">Niue_2</strain>
        <tissue evidence="1">Leaf</tissue>
    </source>
</reference>
<dbReference type="Proteomes" id="UP000652761">
    <property type="component" value="Unassembled WGS sequence"/>
</dbReference>
<evidence type="ECO:0000313" key="2">
    <source>
        <dbReference type="Proteomes" id="UP000652761"/>
    </source>
</evidence>
<proteinExistence type="predicted"/>